<sequence>KKMKEFIEKFQASELAAEAQFNLGIESYEKQDYDKAIEEFRKVVIDFPESEIAPDAQANIVECYKKKEDYRSVITEAEKFLSYFCDNQMIPQVKFSMGMAYFKMHSYKEAAETFKSIKDDYGESDFASSARYNLALCYKKMGKSEKAAMILQQFGEEGSGEKSVMAKIQAGIVFMEKSDFVKALTIFETITPTSAKESAQLYELMGECYQSLGKEADAIQSYLRLKALSLVDNPYQVKGLAKLAVFYEKQKRYSDAIDAYKRLIQVSTNGQVKKSANDRIAYLRQ</sequence>
<dbReference type="PANTHER" id="PTHR46630:SF1">
    <property type="entry name" value="TETRATRICOPEPTIDE REPEAT PROTEIN 29"/>
    <property type="match status" value="1"/>
</dbReference>
<feature type="non-terminal residue" evidence="8">
    <location>
        <position position="285"/>
    </location>
</feature>
<protein>
    <submittedName>
        <fullName evidence="8">Uncharacterized protein</fullName>
    </submittedName>
</protein>
<dbReference type="SMART" id="SM00028">
    <property type="entry name" value="TPR"/>
    <property type="match status" value="5"/>
</dbReference>
<evidence type="ECO:0000256" key="5">
    <source>
        <dbReference type="ARBA" id="ARBA00022803"/>
    </source>
</evidence>
<dbReference type="InterPro" id="IPR039565">
    <property type="entry name" value="BamD-like"/>
</dbReference>
<accession>X1T9V5</accession>
<dbReference type="InterPro" id="IPR011990">
    <property type="entry name" value="TPR-like_helical_dom_sf"/>
</dbReference>
<gene>
    <name evidence="8" type="ORF">S12H4_28196</name>
</gene>
<dbReference type="SUPFAM" id="SSF48452">
    <property type="entry name" value="TPR-like"/>
    <property type="match status" value="2"/>
</dbReference>
<dbReference type="InterPro" id="IPR018704">
    <property type="entry name" value="SecYEG/CpoB_TPR"/>
</dbReference>
<organism evidence="8">
    <name type="scientific">marine sediment metagenome</name>
    <dbReference type="NCBI Taxonomy" id="412755"/>
    <lineage>
        <taxon>unclassified sequences</taxon>
        <taxon>metagenomes</taxon>
        <taxon>ecological metagenomes</taxon>
    </lineage>
</organism>
<reference evidence="8" key="1">
    <citation type="journal article" date="2014" name="Front. Microbiol.">
        <title>High frequency of phylogenetically diverse reductive dehalogenase-homologous genes in deep subseafloor sedimentary metagenomes.</title>
        <authorList>
            <person name="Kawai M."/>
            <person name="Futagami T."/>
            <person name="Toyoda A."/>
            <person name="Takaki Y."/>
            <person name="Nishi S."/>
            <person name="Hori S."/>
            <person name="Arai W."/>
            <person name="Tsubouchi T."/>
            <person name="Morono Y."/>
            <person name="Uchiyama I."/>
            <person name="Ito T."/>
            <person name="Fujiyama A."/>
            <person name="Inagaki F."/>
            <person name="Takami H."/>
        </authorList>
    </citation>
    <scope>NUCLEOTIDE SEQUENCE</scope>
    <source>
        <strain evidence="8">Expedition CK06-06</strain>
    </source>
</reference>
<dbReference type="PANTHER" id="PTHR46630">
    <property type="entry name" value="TETRATRICOPEPTIDE REPEAT PROTEIN 29"/>
    <property type="match status" value="1"/>
</dbReference>
<dbReference type="GO" id="GO:0005929">
    <property type="term" value="C:cilium"/>
    <property type="evidence" value="ECO:0007669"/>
    <property type="project" value="TreeGrafter"/>
</dbReference>
<dbReference type="Gene3D" id="1.25.40.10">
    <property type="entry name" value="Tetratricopeptide repeat domain"/>
    <property type="match status" value="2"/>
</dbReference>
<evidence type="ECO:0000259" key="6">
    <source>
        <dbReference type="Pfam" id="PF09976"/>
    </source>
</evidence>
<evidence type="ECO:0000256" key="4">
    <source>
        <dbReference type="ARBA" id="ARBA00022737"/>
    </source>
</evidence>
<dbReference type="AlphaFoldDB" id="X1T9V5"/>
<comment type="subcellular location">
    <subcellularLocation>
        <location evidence="1">Cytoplasm</location>
    </subcellularLocation>
</comment>
<evidence type="ECO:0000256" key="2">
    <source>
        <dbReference type="ARBA" id="ARBA00022490"/>
    </source>
</evidence>
<keyword evidence="3" id="KW-0732">Signal</keyword>
<dbReference type="PROSITE" id="PS50005">
    <property type="entry name" value="TPR"/>
    <property type="match status" value="2"/>
</dbReference>
<evidence type="ECO:0000256" key="1">
    <source>
        <dbReference type="ARBA" id="ARBA00004496"/>
    </source>
</evidence>
<feature type="domain" description="Ancillary SecYEG translocon subunit/Cell division coordinator CpoB TPR" evidence="6">
    <location>
        <begin position="106"/>
        <end position="223"/>
    </location>
</feature>
<keyword evidence="5" id="KW-0802">TPR repeat</keyword>
<evidence type="ECO:0000259" key="7">
    <source>
        <dbReference type="Pfam" id="PF13525"/>
    </source>
</evidence>
<name>X1T9V5_9ZZZZ</name>
<dbReference type="InterPro" id="IPR051476">
    <property type="entry name" value="Bac_ResReg_Asp_Phosphatase"/>
</dbReference>
<proteinExistence type="predicted"/>
<evidence type="ECO:0000313" key="8">
    <source>
        <dbReference type="EMBL" id="GAJ02113.1"/>
    </source>
</evidence>
<dbReference type="Pfam" id="PF13525">
    <property type="entry name" value="YfiO"/>
    <property type="match status" value="1"/>
</dbReference>
<dbReference type="GO" id="GO:0005737">
    <property type="term" value="C:cytoplasm"/>
    <property type="evidence" value="ECO:0007669"/>
    <property type="project" value="UniProtKB-SubCell"/>
</dbReference>
<keyword evidence="2" id="KW-0963">Cytoplasm</keyword>
<comment type="caution">
    <text evidence="8">The sequence shown here is derived from an EMBL/GenBank/DDBJ whole genome shotgun (WGS) entry which is preliminary data.</text>
</comment>
<keyword evidence="4" id="KW-0677">Repeat</keyword>
<dbReference type="GO" id="GO:0003341">
    <property type="term" value="P:cilium movement"/>
    <property type="evidence" value="ECO:0007669"/>
    <property type="project" value="TreeGrafter"/>
</dbReference>
<feature type="domain" description="Outer membrane lipoprotein BamD-like" evidence="7">
    <location>
        <begin position="18"/>
        <end position="103"/>
    </location>
</feature>
<dbReference type="EMBL" id="BARW01016156">
    <property type="protein sequence ID" value="GAJ02113.1"/>
    <property type="molecule type" value="Genomic_DNA"/>
</dbReference>
<dbReference type="Pfam" id="PF09976">
    <property type="entry name" value="TPR_21"/>
    <property type="match status" value="1"/>
</dbReference>
<evidence type="ECO:0000256" key="3">
    <source>
        <dbReference type="ARBA" id="ARBA00022729"/>
    </source>
</evidence>
<dbReference type="InterPro" id="IPR019734">
    <property type="entry name" value="TPR_rpt"/>
</dbReference>
<dbReference type="Pfam" id="PF13176">
    <property type="entry name" value="TPR_7"/>
    <property type="match status" value="1"/>
</dbReference>
<feature type="non-terminal residue" evidence="8">
    <location>
        <position position="1"/>
    </location>
</feature>